<keyword evidence="7 10" id="KW-0862">Zinc</keyword>
<evidence type="ECO:0000256" key="7">
    <source>
        <dbReference type="ARBA" id="ARBA00022833"/>
    </source>
</evidence>
<dbReference type="AlphaFoldDB" id="A0A5C3Q8Q0"/>
<dbReference type="InterPro" id="IPR001842">
    <property type="entry name" value="Peptidase_M36"/>
</dbReference>
<name>A0A5C3Q8Q0_9AGAR</name>
<comment type="subcellular location">
    <subcellularLocation>
        <location evidence="1 11">Secreted</location>
    </subcellularLocation>
</comment>
<dbReference type="EC" id="3.4.24.-" evidence="11"/>
<evidence type="ECO:0000256" key="10">
    <source>
        <dbReference type="PIRSR" id="PIRSR601842-2"/>
    </source>
</evidence>
<dbReference type="PANTHER" id="PTHR33478">
    <property type="entry name" value="EXTRACELLULAR METALLOPROTEINASE MEP"/>
    <property type="match status" value="1"/>
</dbReference>
<evidence type="ECO:0000256" key="11">
    <source>
        <dbReference type="RuleBase" id="RU364017"/>
    </source>
</evidence>
<keyword evidence="13" id="KW-1185">Reference proteome</keyword>
<dbReference type="Proteomes" id="UP000305067">
    <property type="component" value="Unassembled WGS sequence"/>
</dbReference>
<evidence type="ECO:0000256" key="2">
    <source>
        <dbReference type="ARBA" id="ARBA00006006"/>
    </source>
</evidence>
<evidence type="ECO:0000313" key="12">
    <source>
        <dbReference type="EMBL" id="TFK98435.1"/>
    </source>
</evidence>
<feature type="non-terminal residue" evidence="12">
    <location>
        <position position="1"/>
    </location>
</feature>
<evidence type="ECO:0000256" key="3">
    <source>
        <dbReference type="ARBA" id="ARBA00022525"/>
    </source>
</evidence>
<evidence type="ECO:0000256" key="4">
    <source>
        <dbReference type="ARBA" id="ARBA00022670"/>
    </source>
</evidence>
<dbReference type="Pfam" id="PF02128">
    <property type="entry name" value="Peptidase_M36"/>
    <property type="match status" value="1"/>
</dbReference>
<dbReference type="SUPFAM" id="SSF55486">
    <property type="entry name" value="Metalloproteases ('zincins'), catalytic domain"/>
    <property type="match status" value="1"/>
</dbReference>
<keyword evidence="8 11" id="KW-0482">Metalloprotease</keyword>
<dbReference type="PRINTS" id="PR00999">
    <property type="entry name" value="FUNGALYSIN"/>
</dbReference>
<dbReference type="GO" id="GO:0004222">
    <property type="term" value="F:metalloendopeptidase activity"/>
    <property type="evidence" value="ECO:0007669"/>
    <property type="project" value="InterPro"/>
</dbReference>
<keyword evidence="4 11" id="KW-0645">Protease</keyword>
<sequence>GGGSGTCLQTPEAAGLGEGWSDAFASWTEKTSAAVPDYYMVQWAANKPGGYRRFPYSTSRLVNPLLYSDLLLLNEPHDVGEVWANILHNVYALLVQTSGFSPTARTNASGNAGNVVFLHLFIDALQLQPCNPTFLNARDAWLAADQIRYGGAHGCVLWAAFASRGMGVGAISFINSFVTPVGQQC</sequence>
<dbReference type="InterPro" id="IPR050371">
    <property type="entry name" value="Fungal_virulence_M36"/>
</dbReference>
<comment type="similarity">
    <text evidence="2 11">Belongs to the peptidase M36 family.</text>
</comment>
<feature type="binding site" evidence="10">
    <location>
        <position position="18"/>
    </location>
    <ligand>
        <name>Zn(2+)</name>
        <dbReference type="ChEBI" id="CHEBI:29105"/>
        <note>catalytic</note>
    </ligand>
</feature>
<dbReference type="EMBL" id="ML178839">
    <property type="protein sequence ID" value="TFK98435.1"/>
    <property type="molecule type" value="Genomic_DNA"/>
</dbReference>
<keyword evidence="9 11" id="KW-0865">Zymogen</keyword>
<dbReference type="GO" id="GO:0006508">
    <property type="term" value="P:proteolysis"/>
    <property type="evidence" value="ECO:0007669"/>
    <property type="project" value="UniProtKB-KW"/>
</dbReference>
<dbReference type="OrthoDB" id="3227768at2759"/>
<evidence type="ECO:0000256" key="5">
    <source>
        <dbReference type="ARBA" id="ARBA00022723"/>
    </source>
</evidence>
<protein>
    <recommendedName>
        <fullName evidence="11">Extracellular metalloproteinase</fullName>
        <ecNumber evidence="11">3.4.24.-</ecNumber>
    </recommendedName>
    <alternativeName>
        <fullName evidence="11">Fungalysin</fullName>
    </alternativeName>
</protein>
<keyword evidence="5 10" id="KW-0479">Metal-binding</keyword>
<evidence type="ECO:0000256" key="8">
    <source>
        <dbReference type="ARBA" id="ARBA00023049"/>
    </source>
</evidence>
<evidence type="ECO:0000313" key="13">
    <source>
        <dbReference type="Proteomes" id="UP000305067"/>
    </source>
</evidence>
<comment type="cofactor">
    <cofactor evidence="10">
        <name>Zn(2+)</name>
        <dbReference type="ChEBI" id="CHEBI:29105"/>
    </cofactor>
    <text evidence="10">Binds 1 zinc ion per subunit.</text>
</comment>
<accession>A0A5C3Q8Q0</accession>
<dbReference type="Gene3D" id="1.10.390.10">
    <property type="entry name" value="Neutral Protease Domain 2"/>
    <property type="match status" value="1"/>
</dbReference>
<evidence type="ECO:0000256" key="1">
    <source>
        <dbReference type="ARBA" id="ARBA00004613"/>
    </source>
</evidence>
<evidence type="ECO:0000256" key="6">
    <source>
        <dbReference type="ARBA" id="ARBA00022801"/>
    </source>
</evidence>
<proteinExistence type="inferred from homology"/>
<keyword evidence="3 11" id="KW-0964">Secreted</keyword>
<dbReference type="PANTHER" id="PTHR33478:SF1">
    <property type="entry name" value="EXTRACELLULAR METALLOPROTEINASE MEP"/>
    <property type="match status" value="1"/>
</dbReference>
<dbReference type="InterPro" id="IPR027268">
    <property type="entry name" value="Peptidase_M4/M1_CTD_sf"/>
</dbReference>
<evidence type="ECO:0000256" key="9">
    <source>
        <dbReference type="ARBA" id="ARBA00023145"/>
    </source>
</evidence>
<dbReference type="GO" id="GO:0005615">
    <property type="term" value="C:extracellular space"/>
    <property type="evidence" value="ECO:0007669"/>
    <property type="project" value="InterPro"/>
</dbReference>
<keyword evidence="6 11" id="KW-0378">Hydrolase</keyword>
<reference evidence="12 13" key="1">
    <citation type="journal article" date="2019" name="Nat. Ecol. Evol.">
        <title>Megaphylogeny resolves global patterns of mushroom evolution.</title>
        <authorList>
            <person name="Varga T."/>
            <person name="Krizsan K."/>
            <person name="Foldi C."/>
            <person name="Dima B."/>
            <person name="Sanchez-Garcia M."/>
            <person name="Sanchez-Ramirez S."/>
            <person name="Szollosi G.J."/>
            <person name="Szarkandi J.G."/>
            <person name="Papp V."/>
            <person name="Albert L."/>
            <person name="Andreopoulos W."/>
            <person name="Angelini C."/>
            <person name="Antonin V."/>
            <person name="Barry K.W."/>
            <person name="Bougher N.L."/>
            <person name="Buchanan P."/>
            <person name="Buyck B."/>
            <person name="Bense V."/>
            <person name="Catcheside P."/>
            <person name="Chovatia M."/>
            <person name="Cooper J."/>
            <person name="Damon W."/>
            <person name="Desjardin D."/>
            <person name="Finy P."/>
            <person name="Geml J."/>
            <person name="Haridas S."/>
            <person name="Hughes K."/>
            <person name="Justo A."/>
            <person name="Karasinski D."/>
            <person name="Kautmanova I."/>
            <person name="Kiss B."/>
            <person name="Kocsube S."/>
            <person name="Kotiranta H."/>
            <person name="LaButti K.M."/>
            <person name="Lechner B.E."/>
            <person name="Liimatainen K."/>
            <person name="Lipzen A."/>
            <person name="Lukacs Z."/>
            <person name="Mihaltcheva S."/>
            <person name="Morgado L.N."/>
            <person name="Niskanen T."/>
            <person name="Noordeloos M.E."/>
            <person name="Ohm R.A."/>
            <person name="Ortiz-Santana B."/>
            <person name="Ovrebo C."/>
            <person name="Racz N."/>
            <person name="Riley R."/>
            <person name="Savchenko A."/>
            <person name="Shiryaev A."/>
            <person name="Soop K."/>
            <person name="Spirin V."/>
            <person name="Szebenyi C."/>
            <person name="Tomsovsky M."/>
            <person name="Tulloss R.E."/>
            <person name="Uehling J."/>
            <person name="Grigoriev I.V."/>
            <person name="Vagvolgyi C."/>
            <person name="Papp T."/>
            <person name="Martin F.M."/>
            <person name="Miettinen O."/>
            <person name="Hibbett D.S."/>
            <person name="Nagy L.G."/>
        </authorList>
    </citation>
    <scope>NUCLEOTIDE SEQUENCE [LARGE SCALE GENOMIC DNA]</scope>
    <source>
        <strain evidence="12 13">CBS 309.79</strain>
    </source>
</reference>
<dbReference type="GO" id="GO:0008270">
    <property type="term" value="F:zinc ion binding"/>
    <property type="evidence" value="ECO:0007669"/>
    <property type="project" value="InterPro"/>
</dbReference>
<organism evidence="12 13">
    <name type="scientific">Pterulicium gracile</name>
    <dbReference type="NCBI Taxonomy" id="1884261"/>
    <lineage>
        <taxon>Eukaryota</taxon>
        <taxon>Fungi</taxon>
        <taxon>Dikarya</taxon>
        <taxon>Basidiomycota</taxon>
        <taxon>Agaricomycotina</taxon>
        <taxon>Agaricomycetes</taxon>
        <taxon>Agaricomycetidae</taxon>
        <taxon>Agaricales</taxon>
        <taxon>Pleurotineae</taxon>
        <taxon>Pterulaceae</taxon>
        <taxon>Pterulicium</taxon>
    </lineage>
</organism>
<gene>
    <name evidence="12" type="ORF">BDV98DRAFT_203888</name>
</gene>